<evidence type="ECO:0000256" key="2">
    <source>
        <dbReference type="ARBA" id="ARBA00022801"/>
    </source>
</evidence>
<evidence type="ECO:0000313" key="5">
    <source>
        <dbReference type="Proteomes" id="UP000193689"/>
    </source>
</evidence>
<comment type="caution">
    <text evidence="4">The sequence shown here is derived from an EMBL/GenBank/DDBJ whole genome shotgun (WGS) entry which is preliminary data.</text>
</comment>
<accession>A0A1Y2E8D2</accession>
<dbReference type="PANTHER" id="PTHR48070">
    <property type="entry name" value="ESTERASE OVCA2"/>
    <property type="match status" value="1"/>
</dbReference>
<gene>
    <name evidence="4" type="ORF">BCR38DRAFT_428214</name>
</gene>
<dbReference type="GO" id="GO:0005737">
    <property type="term" value="C:cytoplasm"/>
    <property type="evidence" value="ECO:0007669"/>
    <property type="project" value="TreeGrafter"/>
</dbReference>
<protein>
    <submittedName>
        <fullName evidence="4">Oxidoreductase</fullName>
    </submittedName>
</protein>
<dbReference type="OrthoDB" id="414698at2759"/>
<dbReference type="GO" id="GO:0016787">
    <property type="term" value="F:hydrolase activity"/>
    <property type="evidence" value="ECO:0007669"/>
    <property type="project" value="UniProtKB-KW"/>
</dbReference>
<keyword evidence="5" id="KW-1185">Reference proteome</keyword>
<dbReference type="EMBL" id="MCFJ01000004">
    <property type="protein sequence ID" value="ORY67810.1"/>
    <property type="molecule type" value="Genomic_DNA"/>
</dbReference>
<dbReference type="GO" id="GO:0005634">
    <property type="term" value="C:nucleus"/>
    <property type="evidence" value="ECO:0007669"/>
    <property type="project" value="TreeGrafter"/>
</dbReference>
<comment type="similarity">
    <text evidence="1">Belongs to the LovG family.</text>
</comment>
<sequence>MAQQHEEKDVTFATLPAILCLHGYGTNAAIFRCQLRQITQTLSRTFRFVFVEGPFHVQQPGPGALPAFADARPFRRWHSHKTLAGAFGVSTQNVEEERRQVRDLLKDTLEREREHGPGVVGVAAFSQGAGVAASLCLDSELGTDIKFAVIICALYPAVSLAEHEDGTAASKSTMRLIEIPSIHIQGMSDSWKGQGTKVLREYFNGAKAKIFNLVGVGHEVPSRVKEAAIVADEVMAVWKSILAGGQE</sequence>
<dbReference type="InterPro" id="IPR050593">
    <property type="entry name" value="LovG"/>
</dbReference>
<dbReference type="InterPro" id="IPR029058">
    <property type="entry name" value="AB_hydrolase_fold"/>
</dbReference>
<dbReference type="Gene3D" id="3.40.50.1820">
    <property type="entry name" value="alpha/beta hydrolase"/>
    <property type="match status" value="1"/>
</dbReference>
<dbReference type="PANTHER" id="PTHR48070:SF3">
    <property type="entry name" value="ESTERASE DBAE-RELATED"/>
    <property type="match status" value="1"/>
</dbReference>
<dbReference type="GO" id="GO:0044550">
    <property type="term" value="P:secondary metabolite biosynthetic process"/>
    <property type="evidence" value="ECO:0007669"/>
    <property type="project" value="TreeGrafter"/>
</dbReference>
<dbReference type="InParanoid" id="A0A1Y2E8D2"/>
<dbReference type="GeneID" id="63776093"/>
<evidence type="ECO:0000313" key="4">
    <source>
        <dbReference type="EMBL" id="ORY67810.1"/>
    </source>
</evidence>
<proteinExistence type="inferred from homology"/>
<feature type="domain" description="Serine hydrolase" evidence="3">
    <location>
        <begin position="17"/>
        <end position="224"/>
    </location>
</feature>
<name>A0A1Y2E8D2_9PEZI</name>
<dbReference type="SUPFAM" id="SSF53474">
    <property type="entry name" value="alpha/beta-Hydrolases"/>
    <property type="match status" value="1"/>
</dbReference>
<evidence type="ECO:0000259" key="3">
    <source>
        <dbReference type="Pfam" id="PF03959"/>
    </source>
</evidence>
<dbReference type="InterPro" id="IPR005645">
    <property type="entry name" value="FSH-like_dom"/>
</dbReference>
<dbReference type="AlphaFoldDB" id="A0A1Y2E8D2"/>
<dbReference type="Pfam" id="PF03959">
    <property type="entry name" value="FSH1"/>
    <property type="match status" value="1"/>
</dbReference>
<keyword evidence="2" id="KW-0378">Hydrolase</keyword>
<dbReference type="RefSeq" id="XP_040718434.1">
    <property type="nucleotide sequence ID" value="XM_040859881.1"/>
</dbReference>
<organism evidence="4 5">
    <name type="scientific">Pseudomassariella vexata</name>
    <dbReference type="NCBI Taxonomy" id="1141098"/>
    <lineage>
        <taxon>Eukaryota</taxon>
        <taxon>Fungi</taxon>
        <taxon>Dikarya</taxon>
        <taxon>Ascomycota</taxon>
        <taxon>Pezizomycotina</taxon>
        <taxon>Sordariomycetes</taxon>
        <taxon>Xylariomycetidae</taxon>
        <taxon>Amphisphaeriales</taxon>
        <taxon>Pseudomassariaceae</taxon>
        <taxon>Pseudomassariella</taxon>
    </lineage>
</organism>
<reference evidence="4 5" key="1">
    <citation type="submission" date="2016-07" db="EMBL/GenBank/DDBJ databases">
        <title>Pervasive Adenine N6-methylation of Active Genes in Fungi.</title>
        <authorList>
            <consortium name="DOE Joint Genome Institute"/>
            <person name="Mondo S.J."/>
            <person name="Dannebaum R.O."/>
            <person name="Kuo R.C."/>
            <person name="Labutti K."/>
            <person name="Haridas S."/>
            <person name="Kuo A."/>
            <person name="Salamov A."/>
            <person name="Ahrendt S.R."/>
            <person name="Lipzen A."/>
            <person name="Sullivan W."/>
            <person name="Andreopoulos W.B."/>
            <person name="Clum A."/>
            <person name="Lindquist E."/>
            <person name="Daum C."/>
            <person name="Ramamoorthy G.K."/>
            <person name="Gryganskyi A."/>
            <person name="Culley D."/>
            <person name="Magnuson J.K."/>
            <person name="James T.Y."/>
            <person name="O'Malley M.A."/>
            <person name="Stajich J.E."/>
            <person name="Spatafora J.W."/>
            <person name="Visel A."/>
            <person name="Grigoriev I.V."/>
        </authorList>
    </citation>
    <scope>NUCLEOTIDE SEQUENCE [LARGE SCALE GENOMIC DNA]</scope>
    <source>
        <strain evidence="4 5">CBS 129021</strain>
    </source>
</reference>
<dbReference type="Proteomes" id="UP000193689">
    <property type="component" value="Unassembled WGS sequence"/>
</dbReference>
<evidence type="ECO:0000256" key="1">
    <source>
        <dbReference type="ARBA" id="ARBA00005863"/>
    </source>
</evidence>